<evidence type="ECO:0000313" key="2">
    <source>
        <dbReference type="Proteomes" id="UP001153331"/>
    </source>
</evidence>
<dbReference type="Proteomes" id="UP001153331">
    <property type="component" value="Unassembled WGS sequence"/>
</dbReference>
<reference evidence="1" key="1">
    <citation type="submission" date="2022-11" db="EMBL/GenBank/DDBJ databases">
        <title>Genome Sequence of Boeremia exigua.</title>
        <authorList>
            <person name="Buettner E."/>
        </authorList>
    </citation>
    <scope>NUCLEOTIDE SEQUENCE</scope>
    <source>
        <strain evidence="1">CU02</strain>
    </source>
</reference>
<gene>
    <name evidence="1" type="ORF">OPT61_g9492</name>
</gene>
<proteinExistence type="predicted"/>
<accession>A0ACC2HUD3</accession>
<sequence length="909" mass="95109">MLASARCGPRQACPCATAVKHEFPEPGLPLPRDDELPPAGQGTAEEVPATAPGHAATPPPDPLEAAIHTSPFSSAERASTPAVASTTVSRRDIYRVPSSPEFMHQTATPDKPAKTYGRSPQSGADLLNMARRLGRGSNETGPAQHGSHPPMKSNARPFQRTQLDEIESTPRQATGSGHGEESHVAADSRDDVDDVQDLTASFPDTAAEATNSNTQTPVRKTGVKPAKPGSLKKPSRASLTTITTPASTKRGAKPKVVATPASTTAKKPAVKQNTTTPPTLGLSRAEKPSGQETISRMERLERLLNASQNTPKRQGNAASPARSGSARSHDRSNRSSPEVRIPTVKKAMPVDASAGAKGAQLPVPNSVTQRTPLKSPVPLPPSSTQKSISACAITPDSTKSITPHGSLHEFKRPAAKAQKSPALSSSVKQASAVTPTSTPRRSEIPLPPNVRHLRRSSSLQSSPLPNGNSNTVTSDVSMPAQTLAKGNEIASQPIDESSSNTVAFRAESISAAKPTNGVNVNPSVESSPPRNLDSENDKQSGSPDADMDGATEKASAPAKFQTRSQKSATAKPPKASEPTADQPLDQPEYGAGQNNRSSTLTVPPQSQDKPSSRQGSSQALPWSPESWSFGHLGHVNPMSDKPEKGDKPQGVPAAASNPEDEGFAEQEIYSTAVEDNASKSRSSSAAASTRSSPAVSRQPARFLSHSPTPDASDSEGVSDDASPPHSRPGSPPPLGKEDSESESDSSSDSSDDEEVDMPDVQHATSTSESHTKAASEPDSSPPQPVVANSTSLVPEPSQSTPSRTTRPLQQTPVLPPTQQSSQAPQSSQSVSVQAADRRRYTGFRSLREQLADTKAAQASTQKKPFDPRTMNLGKLVKGKPLVGLGGNDEDSSDDESSSSSSSSSSDDDS</sequence>
<name>A0ACC2HUD3_9PLEO</name>
<comment type="caution">
    <text evidence="1">The sequence shown here is derived from an EMBL/GenBank/DDBJ whole genome shotgun (WGS) entry which is preliminary data.</text>
</comment>
<protein>
    <submittedName>
        <fullName evidence="1">Uncharacterized protein</fullName>
    </submittedName>
</protein>
<keyword evidence="2" id="KW-1185">Reference proteome</keyword>
<dbReference type="EMBL" id="JAPHNI010001151">
    <property type="protein sequence ID" value="KAJ8106500.1"/>
    <property type="molecule type" value="Genomic_DNA"/>
</dbReference>
<evidence type="ECO:0000313" key="1">
    <source>
        <dbReference type="EMBL" id="KAJ8106500.1"/>
    </source>
</evidence>
<organism evidence="1 2">
    <name type="scientific">Boeremia exigua</name>
    <dbReference type="NCBI Taxonomy" id="749465"/>
    <lineage>
        <taxon>Eukaryota</taxon>
        <taxon>Fungi</taxon>
        <taxon>Dikarya</taxon>
        <taxon>Ascomycota</taxon>
        <taxon>Pezizomycotina</taxon>
        <taxon>Dothideomycetes</taxon>
        <taxon>Pleosporomycetidae</taxon>
        <taxon>Pleosporales</taxon>
        <taxon>Pleosporineae</taxon>
        <taxon>Didymellaceae</taxon>
        <taxon>Boeremia</taxon>
    </lineage>
</organism>